<comment type="caution">
    <text evidence="1">The sequence shown here is derived from an EMBL/GenBank/DDBJ whole genome shotgun (WGS) entry which is preliminary data.</text>
</comment>
<evidence type="ECO:0000313" key="2">
    <source>
        <dbReference type="Proteomes" id="UP001499938"/>
    </source>
</evidence>
<evidence type="ECO:0000313" key="1">
    <source>
        <dbReference type="EMBL" id="GAA1806161.1"/>
    </source>
</evidence>
<accession>A0ABP4Y7D9</accession>
<protein>
    <submittedName>
        <fullName evidence="1">Uncharacterized protein</fullName>
    </submittedName>
</protein>
<keyword evidence="2" id="KW-1185">Reference proteome</keyword>
<dbReference type="RefSeq" id="WP_344087850.1">
    <property type="nucleotide sequence ID" value="NZ_BAAAPO010000051.1"/>
</dbReference>
<organism evidence="1 2">
    <name type="scientific">Nostocoides veronense</name>
    <dbReference type="NCBI Taxonomy" id="330836"/>
    <lineage>
        <taxon>Bacteria</taxon>
        <taxon>Bacillati</taxon>
        <taxon>Actinomycetota</taxon>
        <taxon>Actinomycetes</taxon>
        <taxon>Micrococcales</taxon>
        <taxon>Intrasporangiaceae</taxon>
        <taxon>Nostocoides</taxon>
    </lineage>
</organism>
<dbReference type="Proteomes" id="UP001499938">
    <property type="component" value="Unassembled WGS sequence"/>
</dbReference>
<dbReference type="EMBL" id="BAAAPO010000051">
    <property type="protein sequence ID" value="GAA1806161.1"/>
    <property type="molecule type" value="Genomic_DNA"/>
</dbReference>
<reference evidence="2" key="1">
    <citation type="journal article" date="2019" name="Int. J. Syst. Evol. Microbiol.">
        <title>The Global Catalogue of Microorganisms (GCM) 10K type strain sequencing project: providing services to taxonomists for standard genome sequencing and annotation.</title>
        <authorList>
            <consortium name="The Broad Institute Genomics Platform"/>
            <consortium name="The Broad Institute Genome Sequencing Center for Infectious Disease"/>
            <person name="Wu L."/>
            <person name="Ma J."/>
        </authorList>
    </citation>
    <scope>NUCLEOTIDE SEQUENCE [LARGE SCALE GENOMIC DNA]</scope>
    <source>
        <strain evidence="2">JCM 15592</strain>
    </source>
</reference>
<name>A0ABP4Y7D9_9MICO</name>
<sequence>MAAKLIRRFKGRLVLTPLGRKAVRDPQVLRVVVARYLLETGEAFDQQAAALALLLVAARWTPTGEEYNARAVEVGRLLEALGWRTASRFSFSVGVQAGRRVDRSLAPGKGSGPRAAAAYAEPAAIALARQAIFLE</sequence>
<proteinExistence type="predicted"/>
<gene>
    <name evidence="1" type="ORF">GCM10009811_32120</name>
</gene>